<accession>A0ABM3BH69</accession>
<dbReference type="SUPFAM" id="SSF48452">
    <property type="entry name" value="TPR-like"/>
    <property type="match status" value="1"/>
</dbReference>
<dbReference type="GeneID" id="121226793"/>
<evidence type="ECO:0000313" key="1">
    <source>
        <dbReference type="Proteomes" id="UP000818029"/>
    </source>
</evidence>
<dbReference type="Proteomes" id="UP000818029">
    <property type="component" value="Unplaced"/>
</dbReference>
<evidence type="ECO:0000313" key="2">
    <source>
        <dbReference type="RefSeq" id="XP_040966386.1"/>
    </source>
</evidence>
<dbReference type="RefSeq" id="XP_040966386.1">
    <property type="nucleotide sequence ID" value="XM_041110452.1"/>
</dbReference>
<proteinExistence type="predicted"/>
<protein>
    <submittedName>
        <fullName evidence="2">Uncharacterized protein isoform X3</fullName>
    </submittedName>
</protein>
<name>A0ABM3BH69_GOSHI</name>
<sequence length="104" mass="11671">MNKFTVFRDLNFVAENLGVEFFKGKLNWKQSFFILSTLMKSIFNQINQASSEREALDLKPNYVRTWANMGISYPNQQTPDTAAPSTPSGVLPPIKGAKSIINIS</sequence>
<dbReference type="InterPro" id="IPR011990">
    <property type="entry name" value="TPR-like_helical_dom_sf"/>
</dbReference>
<organism evidence="1 2">
    <name type="scientific">Gossypium hirsutum</name>
    <name type="common">Upland cotton</name>
    <name type="synonym">Gossypium mexicanum</name>
    <dbReference type="NCBI Taxonomy" id="3635"/>
    <lineage>
        <taxon>Eukaryota</taxon>
        <taxon>Viridiplantae</taxon>
        <taxon>Streptophyta</taxon>
        <taxon>Embryophyta</taxon>
        <taxon>Tracheophyta</taxon>
        <taxon>Spermatophyta</taxon>
        <taxon>Magnoliopsida</taxon>
        <taxon>eudicotyledons</taxon>
        <taxon>Gunneridae</taxon>
        <taxon>Pentapetalae</taxon>
        <taxon>rosids</taxon>
        <taxon>malvids</taxon>
        <taxon>Malvales</taxon>
        <taxon>Malvaceae</taxon>
        <taxon>Malvoideae</taxon>
        <taxon>Gossypium</taxon>
    </lineage>
</organism>
<reference evidence="2" key="1">
    <citation type="submission" date="2025-08" db="UniProtKB">
        <authorList>
            <consortium name="RefSeq"/>
        </authorList>
    </citation>
    <scope>IDENTIFICATION</scope>
</reference>
<gene>
    <name evidence="2" type="primary">LOC121226793</name>
</gene>
<keyword evidence="1" id="KW-1185">Reference proteome</keyword>